<dbReference type="PRINTS" id="PR00723">
    <property type="entry name" value="SUBTILISIN"/>
</dbReference>
<evidence type="ECO:0000256" key="1">
    <source>
        <dbReference type="ARBA" id="ARBA00011073"/>
    </source>
</evidence>
<dbReference type="PROSITE" id="PS00138">
    <property type="entry name" value="SUBTILASE_SER"/>
    <property type="match status" value="1"/>
</dbReference>
<reference evidence="9 10" key="1">
    <citation type="submission" date="2018-01" db="EMBL/GenBank/DDBJ databases">
        <title>Deinococcus koreensis sp. nov., a radiation-resistant bacterium isolated from river water.</title>
        <authorList>
            <person name="Choi A."/>
        </authorList>
    </citation>
    <scope>NUCLEOTIDE SEQUENCE [LARGE SCALE GENOMIC DNA]</scope>
    <source>
        <strain evidence="9 10">SJW1-2</strain>
    </source>
</reference>
<dbReference type="PROSITE" id="PS51257">
    <property type="entry name" value="PROKAR_LIPOPROTEIN"/>
    <property type="match status" value="1"/>
</dbReference>
<dbReference type="Proteomes" id="UP000236379">
    <property type="component" value="Unassembled WGS sequence"/>
</dbReference>
<protein>
    <submittedName>
        <fullName evidence="9">Peptidase S8 and S53 subtilisin kexin sedolisin</fullName>
    </submittedName>
</protein>
<comment type="caution">
    <text evidence="9">The sequence shown here is derived from an EMBL/GenBank/DDBJ whole genome shotgun (WGS) entry which is preliminary data.</text>
</comment>
<dbReference type="InterPro" id="IPR000209">
    <property type="entry name" value="Peptidase_S8/S53_dom"/>
</dbReference>
<keyword evidence="3 5" id="KW-0378">Hydrolase</keyword>
<dbReference type="InterPro" id="IPR036852">
    <property type="entry name" value="Peptidase_S8/S53_dom_sf"/>
</dbReference>
<accession>A0A2K3USK1</accession>
<feature type="domain" description="Peptidase S8/S53" evidence="8">
    <location>
        <begin position="190"/>
        <end position="423"/>
    </location>
</feature>
<dbReference type="PROSITE" id="PS51892">
    <property type="entry name" value="SUBTILASE"/>
    <property type="match status" value="1"/>
</dbReference>
<feature type="active site" description="Charge relay system" evidence="5">
    <location>
        <position position="242"/>
    </location>
</feature>
<keyword evidence="4 5" id="KW-0720">Serine protease</keyword>
<dbReference type="GO" id="GO:0004252">
    <property type="term" value="F:serine-type endopeptidase activity"/>
    <property type="evidence" value="ECO:0007669"/>
    <property type="project" value="UniProtKB-UniRule"/>
</dbReference>
<feature type="active site" description="Charge relay system" evidence="5">
    <location>
        <position position="199"/>
    </location>
</feature>
<dbReference type="AlphaFoldDB" id="A0A2K3USK1"/>
<keyword evidence="7" id="KW-0732">Signal</keyword>
<dbReference type="PANTHER" id="PTHR43806">
    <property type="entry name" value="PEPTIDASE S8"/>
    <property type="match status" value="1"/>
</dbReference>
<evidence type="ECO:0000256" key="4">
    <source>
        <dbReference type="ARBA" id="ARBA00022825"/>
    </source>
</evidence>
<evidence type="ECO:0000256" key="5">
    <source>
        <dbReference type="PROSITE-ProRule" id="PRU01240"/>
    </source>
</evidence>
<evidence type="ECO:0000256" key="7">
    <source>
        <dbReference type="SAM" id="SignalP"/>
    </source>
</evidence>
<gene>
    <name evidence="9" type="ORF">CVO96_18960</name>
</gene>
<organism evidence="9 10">
    <name type="scientific">Deinococcus koreensis</name>
    <dbReference type="NCBI Taxonomy" id="2054903"/>
    <lineage>
        <taxon>Bacteria</taxon>
        <taxon>Thermotogati</taxon>
        <taxon>Deinococcota</taxon>
        <taxon>Deinococci</taxon>
        <taxon>Deinococcales</taxon>
        <taxon>Deinococcaceae</taxon>
        <taxon>Deinococcus</taxon>
    </lineage>
</organism>
<proteinExistence type="inferred from homology"/>
<evidence type="ECO:0000256" key="6">
    <source>
        <dbReference type="RuleBase" id="RU003355"/>
    </source>
</evidence>
<dbReference type="PROSITE" id="PS00136">
    <property type="entry name" value="SUBTILASE_ASP"/>
    <property type="match status" value="1"/>
</dbReference>
<dbReference type="Gene3D" id="3.40.50.200">
    <property type="entry name" value="Peptidase S8/S53 domain"/>
    <property type="match status" value="1"/>
</dbReference>
<evidence type="ECO:0000256" key="2">
    <source>
        <dbReference type="ARBA" id="ARBA00022670"/>
    </source>
</evidence>
<dbReference type="GO" id="GO:0006508">
    <property type="term" value="P:proteolysis"/>
    <property type="evidence" value="ECO:0007669"/>
    <property type="project" value="UniProtKB-KW"/>
</dbReference>
<dbReference type="EMBL" id="PPPD01000003">
    <property type="protein sequence ID" value="PNY79513.1"/>
    <property type="molecule type" value="Genomic_DNA"/>
</dbReference>
<dbReference type="SUPFAM" id="SSF52743">
    <property type="entry name" value="Subtilisin-like"/>
    <property type="match status" value="1"/>
</dbReference>
<name>A0A2K3USK1_9DEIO</name>
<keyword evidence="2 5" id="KW-0645">Protease</keyword>
<feature type="signal peptide" evidence="7">
    <location>
        <begin position="1"/>
        <end position="23"/>
    </location>
</feature>
<dbReference type="InterPro" id="IPR015500">
    <property type="entry name" value="Peptidase_S8_subtilisin-rel"/>
</dbReference>
<evidence type="ECO:0000313" key="10">
    <source>
        <dbReference type="Proteomes" id="UP000236379"/>
    </source>
</evidence>
<feature type="chain" id="PRO_5014431583" evidence="7">
    <location>
        <begin position="24"/>
        <end position="453"/>
    </location>
</feature>
<feature type="active site" description="Charge relay system" evidence="5">
    <location>
        <position position="390"/>
    </location>
</feature>
<dbReference type="InterPro" id="IPR023827">
    <property type="entry name" value="Peptidase_S8_Asp-AS"/>
</dbReference>
<comment type="similarity">
    <text evidence="1 5 6">Belongs to the peptidase S8 family.</text>
</comment>
<evidence type="ECO:0000259" key="8">
    <source>
        <dbReference type="Pfam" id="PF00082"/>
    </source>
</evidence>
<keyword evidence="10" id="KW-1185">Reference proteome</keyword>
<dbReference type="PANTHER" id="PTHR43806:SF11">
    <property type="entry name" value="CEREVISIN-RELATED"/>
    <property type="match status" value="1"/>
</dbReference>
<dbReference type="InterPro" id="IPR023828">
    <property type="entry name" value="Peptidase_S8_Ser-AS"/>
</dbReference>
<dbReference type="InterPro" id="IPR050131">
    <property type="entry name" value="Peptidase_S8_subtilisin-like"/>
</dbReference>
<evidence type="ECO:0000313" key="9">
    <source>
        <dbReference type="EMBL" id="PNY79513.1"/>
    </source>
</evidence>
<evidence type="ECO:0000256" key="3">
    <source>
        <dbReference type="ARBA" id="ARBA00022801"/>
    </source>
</evidence>
<sequence>MKTRTRTSLTAAALALSVLLASCGTTSTPQVARTTSGPDAVLTVKNPGSASDAQLEAQYNGILITRTPDFALLGVSGAKSNLRSLGASTDVDRNVNVFRVGKGQPASGTVSGNGSVGLWGWGSVGLWGWGSVGLWGWGSVGLWGWGSVGLWGSGSVGLWGNAVFQPVPQNTATWRQIGLDSVQSAGRATGEGITVAILDTGVDLTHPAYVGMLTDPSTWRDFVANDDTPQDEGELGTGLTGHGTEVAGIIAQIAPGVKLMPLRVLNQSGSGDVSSVSAAIVWAVNHGANVINLSLGADAPVSAVTQAINYANKKGVVVAAAAGNRGTEGLDYPAAQFSTMPMNLAVGSVNSADTKSSFSQYGAALELLAPGEGVYGPAPQSRLAAWSGTSMSTPMVSAGLALGMGLGATGQQTAAALTTAASKVNTVSDNAPYSGKLGSGRLNLDAALSALGR</sequence>
<dbReference type="Pfam" id="PF00082">
    <property type="entry name" value="Peptidase_S8"/>
    <property type="match status" value="1"/>
</dbReference>